<feature type="transmembrane region" description="Helical" evidence="10">
    <location>
        <begin position="200"/>
        <end position="219"/>
    </location>
</feature>
<keyword evidence="6 10" id="KW-1133">Transmembrane helix</keyword>
<dbReference type="AlphaFoldDB" id="A0A2L2Y461"/>
<feature type="transmembrane region" description="Helical" evidence="10">
    <location>
        <begin position="142"/>
        <end position="160"/>
    </location>
</feature>
<organism evidence="11">
    <name type="scientific">Parasteatoda tepidariorum</name>
    <name type="common">Common house spider</name>
    <name type="synonym">Achaearanea tepidariorum</name>
    <dbReference type="NCBI Taxonomy" id="114398"/>
    <lineage>
        <taxon>Eukaryota</taxon>
        <taxon>Metazoa</taxon>
        <taxon>Ecdysozoa</taxon>
        <taxon>Arthropoda</taxon>
        <taxon>Chelicerata</taxon>
        <taxon>Arachnida</taxon>
        <taxon>Araneae</taxon>
        <taxon>Araneomorphae</taxon>
        <taxon>Entelegynae</taxon>
        <taxon>Araneoidea</taxon>
        <taxon>Theridiidae</taxon>
        <taxon>Parasteatoda</taxon>
    </lineage>
</organism>
<evidence type="ECO:0000256" key="7">
    <source>
        <dbReference type="ARBA" id="ARBA00023098"/>
    </source>
</evidence>
<feature type="transmembrane region" description="Helical" evidence="10">
    <location>
        <begin position="62"/>
        <end position="86"/>
    </location>
</feature>
<evidence type="ECO:0000256" key="2">
    <source>
        <dbReference type="ARBA" id="ARBA00022516"/>
    </source>
</evidence>
<evidence type="ECO:0000256" key="10">
    <source>
        <dbReference type="RuleBase" id="RU361115"/>
    </source>
</evidence>
<keyword evidence="3 10" id="KW-0808">Transferase</keyword>
<evidence type="ECO:0000256" key="6">
    <source>
        <dbReference type="ARBA" id="ARBA00022989"/>
    </source>
</evidence>
<dbReference type="OMA" id="MAGWVRG"/>
<comment type="subcellular location">
    <subcellularLocation>
        <location evidence="1">Membrane</location>
        <topology evidence="1">Multi-pass membrane protein</topology>
    </subcellularLocation>
</comment>
<accession>A0A2L2Y461</accession>
<keyword evidence="4 10" id="KW-0812">Transmembrane</keyword>
<keyword evidence="9 10" id="KW-0275">Fatty acid biosynthesis</keyword>
<dbReference type="GO" id="GO:0005789">
    <property type="term" value="C:endoplasmic reticulum membrane"/>
    <property type="evidence" value="ECO:0007669"/>
    <property type="project" value="TreeGrafter"/>
</dbReference>
<dbReference type="PANTHER" id="PTHR11157">
    <property type="entry name" value="FATTY ACID ACYL TRANSFERASE-RELATED"/>
    <property type="match status" value="1"/>
</dbReference>
<comment type="catalytic activity">
    <reaction evidence="10">
        <text>a very-long-chain acyl-CoA + malonyl-CoA + H(+) = a very-long-chain 3-oxoacyl-CoA + CO2 + CoA</text>
        <dbReference type="Rhea" id="RHEA:32727"/>
        <dbReference type="ChEBI" id="CHEBI:15378"/>
        <dbReference type="ChEBI" id="CHEBI:16526"/>
        <dbReference type="ChEBI" id="CHEBI:57287"/>
        <dbReference type="ChEBI" id="CHEBI:57384"/>
        <dbReference type="ChEBI" id="CHEBI:90725"/>
        <dbReference type="ChEBI" id="CHEBI:90736"/>
        <dbReference type="EC" id="2.3.1.199"/>
    </reaction>
</comment>
<keyword evidence="5 10" id="KW-0276">Fatty acid metabolism</keyword>
<dbReference type="GO" id="GO:0042761">
    <property type="term" value="P:very long-chain fatty acid biosynthetic process"/>
    <property type="evidence" value="ECO:0007669"/>
    <property type="project" value="TreeGrafter"/>
</dbReference>
<dbReference type="InterPro" id="IPR002076">
    <property type="entry name" value="ELO_fam"/>
</dbReference>
<feature type="transmembrane region" description="Helical" evidence="10">
    <location>
        <begin position="110"/>
        <end position="130"/>
    </location>
</feature>
<dbReference type="GO" id="GO:0019367">
    <property type="term" value="P:fatty acid elongation, saturated fatty acid"/>
    <property type="evidence" value="ECO:0007669"/>
    <property type="project" value="TreeGrafter"/>
</dbReference>
<comment type="similarity">
    <text evidence="10">Belongs to the ELO family.</text>
</comment>
<dbReference type="GO" id="GO:0009922">
    <property type="term" value="F:fatty acid elongase activity"/>
    <property type="evidence" value="ECO:0007669"/>
    <property type="project" value="UniProtKB-EC"/>
</dbReference>
<keyword evidence="8 10" id="KW-0472">Membrane</keyword>
<feature type="transmembrane region" description="Helical" evidence="10">
    <location>
        <begin position="31"/>
        <end position="50"/>
    </location>
</feature>
<evidence type="ECO:0000256" key="3">
    <source>
        <dbReference type="ARBA" id="ARBA00022679"/>
    </source>
</evidence>
<reference evidence="11" key="1">
    <citation type="journal article" date="2016" name="Mol. Ecol. Resour.">
        <title>Evaluation of the impact of RNA preservation methods of spiders for de novo transcriptome assembly.</title>
        <authorList>
            <person name="Kono N."/>
            <person name="Nakamura H."/>
            <person name="Ito Y."/>
            <person name="Tomita M."/>
            <person name="Arakawa K."/>
        </authorList>
    </citation>
    <scope>NUCLEOTIDE SEQUENCE</scope>
    <source>
        <tissue evidence="11">Whole body</tissue>
    </source>
</reference>
<dbReference type="OrthoDB" id="434092at2759"/>
<keyword evidence="7 10" id="KW-0443">Lipid metabolism</keyword>
<evidence type="ECO:0000256" key="8">
    <source>
        <dbReference type="ARBA" id="ARBA00023136"/>
    </source>
</evidence>
<evidence type="ECO:0000256" key="9">
    <source>
        <dbReference type="ARBA" id="ARBA00023160"/>
    </source>
</evidence>
<feature type="transmembrane region" description="Helical" evidence="10">
    <location>
        <begin position="231"/>
        <end position="252"/>
    </location>
</feature>
<dbReference type="EC" id="2.3.1.199" evidence="10"/>
<dbReference type="KEGG" id="ptep:107452017"/>
<name>A0A2L2Y461_PARTP</name>
<dbReference type="PANTHER" id="PTHR11157:SF69">
    <property type="entry name" value="ELONGATION OF VERY LONG CHAIN FATTY ACIDS PROTEIN 7"/>
    <property type="match status" value="1"/>
</dbReference>
<evidence type="ECO:0000313" key="11">
    <source>
        <dbReference type="EMBL" id="LAA02969.1"/>
    </source>
</evidence>
<keyword evidence="2 10" id="KW-0444">Lipid biosynthesis</keyword>
<dbReference type="EMBL" id="IAAA01009546">
    <property type="protein sequence ID" value="LAA02973.1"/>
    <property type="molecule type" value="mRNA"/>
</dbReference>
<evidence type="ECO:0000256" key="1">
    <source>
        <dbReference type="ARBA" id="ARBA00004141"/>
    </source>
</evidence>
<proteinExistence type="evidence at transcript level"/>
<evidence type="ECO:0000256" key="4">
    <source>
        <dbReference type="ARBA" id="ARBA00022692"/>
    </source>
</evidence>
<protein>
    <recommendedName>
        <fullName evidence="10">Elongation of very long chain fatty acids protein</fullName>
        <ecNumber evidence="10">2.3.1.199</ecNumber>
    </recommendedName>
    <alternativeName>
        <fullName evidence="10">Very-long-chain 3-oxoacyl-CoA synthase</fullName>
    </alternativeName>
</protein>
<dbReference type="Pfam" id="PF01151">
    <property type="entry name" value="ELO"/>
    <property type="match status" value="1"/>
</dbReference>
<dbReference type="GO" id="GO:0030148">
    <property type="term" value="P:sphingolipid biosynthetic process"/>
    <property type="evidence" value="ECO:0007669"/>
    <property type="project" value="TreeGrafter"/>
</dbReference>
<dbReference type="RefSeq" id="XP_042898098.1">
    <property type="nucleotide sequence ID" value="XM_043042164.2"/>
</dbReference>
<dbReference type="RefSeq" id="XP_071036320.1">
    <property type="nucleotide sequence ID" value="XM_071180219.1"/>
</dbReference>
<dbReference type="GeneID" id="107452017"/>
<evidence type="ECO:0000256" key="5">
    <source>
        <dbReference type="ARBA" id="ARBA00022832"/>
    </source>
</evidence>
<dbReference type="EMBL" id="IAAA01009545">
    <property type="protein sequence ID" value="LAA02969.1"/>
    <property type="molecule type" value="mRNA"/>
</dbReference>
<dbReference type="GO" id="GO:0034625">
    <property type="term" value="P:fatty acid elongation, monounsaturated fatty acid"/>
    <property type="evidence" value="ECO:0007669"/>
    <property type="project" value="TreeGrafter"/>
</dbReference>
<sequence length="313" mass="36888">MINLTQKYQEFLDMGDPRVASWPLMDSPMKGITLVVMYLSFVKVIGPAWMRDQKPYDLRYPMVIYNFALVAVSGWLFINFGMLGWFTHYSWRCEPIDYSNSPDAVKMAEIGWYFYVTKFIEFADTIFFVLRKKDSQISSLHVFHHSLVPLTLWFGIKYAPGGYNSIFAFINSFVHTWMYLYYGLAALGPAYQKFLWWKKYMTILQMVQFLLVFSFMFQLTFFPTCEVSKPMLALNVVQAIIFFVLFLNFFSASYKKRQQKKREEKQTVVNDSTRSSKNDCCEKCEQIRHRKPSVQKLRYVDVNYVTEAVTISA</sequence>
<dbReference type="GO" id="GO:0034626">
    <property type="term" value="P:fatty acid elongation, polyunsaturated fatty acid"/>
    <property type="evidence" value="ECO:0007669"/>
    <property type="project" value="TreeGrafter"/>
</dbReference>
<feature type="transmembrane region" description="Helical" evidence="10">
    <location>
        <begin position="166"/>
        <end position="188"/>
    </location>
</feature>